<dbReference type="Gene3D" id="1.10.10.60">
    <property type="entry name" value="Homeodomain-like"/>
    <property type="match status" value="1"/>
</dbReference>
<dbReference type="EMBL" id="JAGMWT010000022">
    <property type="protein sequence ID" value="KAH7112160.1"/>
    <property type="molecule type" value="Genomic_DNA"/>
</dbReference>
<dbReference type="InterPro" id="IPR009057">
    <property type="entry name" value="Homeodomain-like_sf"/>
</dbReference>
<proteinExistence type="inferred from homology"/>
<keyword evidence="8" id="KW-1185">Reference proteome</keyword>
<dbReference type="PROSITE" id="PS50082">
    <property type="entry name" value="WD_REPEATS_2"/>
    <property type="match status" value="2"/>
</dbReference>
<feature type="domain" description="Myb-like" evidence="6">
    <location>
        <begin position="414"/>
        <end position="456"/>
    </location>
</feature>
<feature type="repeat" description="WD" evidence="4">
    <location>
        <begin position="898"/>
        <end position="924"/>
    </location>
</feature>
<keyword evidence="2 4" id="KW-0853">WD repeat</keyword>
<dbReference type="SUPFAM" id="SSF46689">
    <property type="entry name" value="Homeodomain-like"/>
    <property type="match status" value="1"/>
</dbReference>
<reference evidence="7" key="1">
    <citation type="journal article" date="2021" name="Nat. Commun.">
        <title>Genetic determinants of endophytism in the Arabidopsis root mycobiome.</title>
        <authorList>
            <person name="Mesny F."/>
            <person name="Miyauchi S."/>
            <person name="Thiergart T."/>
            <person name="Pickel B."/>
            <person name="Atanasova L."/>
            <person name="Karlsson M."/>
            <person name="Huettel B."/>
            <person name="Barry K.W."/>
            <person name="Haridas S."/>
            <person name="Chen C."/>
            <person name="Bauer D."/>
            <person name="Andreopoulos W."/>
            <person name="Pangilinan J."/>
            <person name="LaButti K."/>
            <person name="Riley R."/>
            <person name="Lipzen A."/>
            <person name="Clum A."/>
            <person name="Drula E."/>
            <person name="Henrissat B."/>
            <person name="Kohler A."/>
            <person name="Grigoriev I.V."/>
            <person name="Martin F.M."/>
            <person name="Hacquard S."/>
        </authorList>
    </citation>
    <scope>NUCLEOTIDE SEQUENCE</scope>
    <source>
        <strain evidence="7">MPI-CAGE-CH-0243</strain>
    </source>
</reference>
<dbReference type="OrthoDB" id="10248252at2759"/>
<dbReference type="InterPro" id="IPR019775">
    <property type="entry name" value="WD40_repeat_CS"/>
</dbReference>
<feature type="compositionally biased region" description="Basic residues" evidence="5">
    <location>
        <begin position="291"/>
        <end position="311"/>
    </location>
</feature>
<dbReference type="PANTHER" id="PTHR19842:SF2">
    <property type="entry name" value="WD REPEAT PROTEIN (AFU_ORTHOLOGUE AFUA_5G04300)"/>
    <property type="match status" value="1"/>
</dbReference>
<gene>
    <name evidence="7" type="ORF">B0J11DRAFT_542782</name>
</gene>
<dbReference type="SMART" id="SM00320">
    <property type="entry name" value="WD40"/>
    <property type="match status" value="6"/>
</dbReference>
<dbReference type="Pfam" id="PF00400">
    <property type="entry name" value="WD40"/>
    <property type="match status" value="4"/>
</dbReference>
<dbReference type="GO" id="GO:0031932">
    <property type="term" value="C:TORC2 complex"/>
    <property type="evidence" value="ECO:0007669"/>
    <property type="project" value="InterPro"/>
</dbReference>
<feature type="region of interest" description="Disordered" evidence="5">
    <location>
        <begin position="288"/>
        <end position="367"/>
    </location>
</feature>
<feature type="region of interest" description="Disordered" evidence="5">
    <location>
        <begin position="440"/>
        <end position="469"/>
    </location>
</feature>
<dbReference type="InterPro" id="IPR015943">
    <property type="entry name" value="WD40/YVTN_repeat-like_dom_sf"/>
</dbReference>
<evidence type="ECO:0000256" key="1">
    <source>
        <dbReference type="ARBA" id="ARBA00009890"/>
    </source>
</evidence>
<evidence type="ECO:0000256" key="4">
    <source>
        <dbReference type="PROSITE-ProRule" id="PRU00221"/>
    </source>
</evidence>
<dbReference type="InterPro" id="IPR001005">
    <property type="entry name" value="SANT/Myb"/>
</dbReference>
<dbReference type="PROSITE" id="PS50090">
    <property type="entry name" value="MYB_LIKE"/>
    <property type="match status" value="1"/>
</dbReference>
<comment type="caution">
    <text evidence="7">The sequence shown here is derived from an EMBL/GenBank/DDBJ whole genome shotgun (WGS) entry which is preliminary data.</text>
</comment>
<dbReference type="PROSITE" id="PS00678">
    <property type="entry name" value="WD_REPEATS_1"/>
    <property type="match status" value="1"/>
</dbReference>
<organism evidence="7 8">
    <name type="scientific">Dendryphion nanum</name>
    <dbReference type="NCBI Taxonomy" id="256645"/>
    <lineage>
        <taxon>Eukaryota</taxon>
        <taxon>Fungi</taxon>
        <taxon>Dikarya</taxon>
        <taxon>Ascomycota</taxon>
        <taxon>Pezizomycotina</taxon>
        <taxon>Dothideomycetes</taxon>
        <taxon>Pleosporomycetidae</taxon>
        <taxon>Pleosporales</taxon>
        <taxon>Torulaceae</taxon>
        <taxon>Dendryphion</taxon>
    </lineage>
</organism>
<dbReference type="InterPro" id="IPR037588">
    <property type="entry name" value="MLST8"/>
</dbReference>
<evidence type="ECO:0000256" key="5">
    <source>
        <dbReference type="SAM" id="MobiDB-lite"/>
    </source>
</evidence>
<feature type="region of interest" description="Disordered" evidence="5">
    <location>
        <begin position="16"/>
        <end position="71"/>
    </location>
</feature>
<evidence type="ECO:0000256" key="2">
    <source>
        <dbReference type="ARBA" id="ARBA00022574"/>
    </source>
</evidence>
<dbReference type="PANTHER" id="PTHR19842">
    <property type="entry name" value="G BETA-LIKE PROTEIN GBL"/>
    <property type="match status" value="1"/>
</dbReference>
<evidence type="ECO:0000259" key="6">
    <source>
        <dbReference type="PROSITE" id="PS50090"/>
    </source>
</evidence>
<evidence type="ECO:0000313" key="7">
    <source>
        <dbReference type="EMBL" id="KAH7112160.1"/>
    </source>
</evidence>
<dbReference type="GO" id="GO:0032956">
    <property type="term" value="P:regulation of actin cytoskeleton organization"/>
    <property type="evidence" value="ECO:0007669"/>
    <property type="project" value="TreeGrafter"/>
</dbReference>
<dbReference type="Proteomes" id="UP000700596">
    <property type="component" value="Unassembled WGS sequence"/>
</dbReference>
<evidence type="ECO:0000256" key="3">
    <source>
        <dbReference type="ARBA" id="ARBA00022737"/>
    </source>
</evidence>
<feature type="compositionally biased region" description="Polar residues" evidence="5">
    <location>
        <begin position="444"/>
        <end position="453"/>
    </location>
</feature>
<feature type="region of interest" description="Disordered" evidence="5">
    <location>
        <begin position="232"/>
        <end position="259"/>
    </location>
</feature>
<feature type="repeat" description="WD" evidence="4">
    <location>
        <begin position="1166"/>
        <end position="1199"/>
    </location>
</feature>
<protein>
    <submittedName>
        <fullName evidence="7">Rik1-associated factor 1</fullName>
    </submittedName>
</protein>
<dbReference type="PROSITE" id="PS50294">
    <property type="entry name" value="WD_REPEATS_REGION"/>
    <property type="match status" value="1"/>
</dbReference>
<keyword evidence="3" id="KW-0677">Repeat</keyword>
<dbReference type="InterPro" id="IPR036322">
    <property type="entry name" value="WD40_repeat_dom_sf"/>
</dbReference>
<dbReference type="Gene3D" id="2.130.10.10">
    <property type="entry name" value="YVTN repeat-like/Quinoprotein amine dehydrogenase"/>
    <property type="match status" value="1"/>
</dbReference>
<comment type="similarity">
    <text evidence="1">Belongs to the WD repeat LST8 family.</text>
</comment>
<evidence type="ECO:0000313" key="8">
    <source>
        <dbReference type="Proteomes" id="UP000700596"/>
    </source>
</evidence>
<dbReference type="CDD" id="cd00167">
    <property type="entry name" value="SANT"/>
    <property type="match status" value="1"/>
</dbReference>
<dbReference type="SUPFAM" id="SSF50978">
    <property type="entry name" value="WD40 repeat-like"/>
    <property type="match status" value="1"/>
</dbReference>
<feature type="region of interest" description="Disordered" evidence="5">
    <location>
        <begin position="521"/>
        <end position="549"/>
    </location>
</feature>
<name>A0A9P9IA65_9PLEO</name>
<dbReference type="InterPro" id="IPR001680">
    <property type="entry name" value="WD40_rpt"/>
</dbReference>
<sequence>MATMSDWRGMTHLAVDLTGDSDDDDNGPLGTLLKSPASAPRPRQTAIPLPENVRHLYSSSASPAPPHAPSTANAMSLIQARKKKKKSQLPLKYTAQNNAQNNAPPPSSSVRQVSDTPLNYIGISNTVQDGPLGTSMAEKRRKLSMGGRHRSEAPPSQAQELSSRHVAIAGKTNVNTGVKLHNMNGVPTVHTLNSALKSNSAKLSIPSEMLVEEPRALKIGRSSATKDDNAVFGSSRFSTMPLPAVPAHRPTSKSNSPLELELLPSDLEMEDDDWDKYQDVDLTLESIQNRRPLKKEKRHHHNQYKFKRPRASLKPLNPPAQAETPSTLPIDQPRGDDNDSVLGDTPPPPPLRIESHSTSDRVTIPSIPPASQVPLVYAKTSTHLPLDVSSPSPSPTHTPIHASKAASKTLGKLWEEEEDHLLLFLKEVKQMRWPEIQQEMPHRTSATIQTRYSSKMKRRDRSLDPPRLNLPTKYAHEALIDWRSVHGESLVHDGKRSVGRPHNDTITRDLRADVPAVASTRLHNPRASNQHDDSSTSESAALGPMRPRRAVKPIDYTWPRSRSRLNPGDKDVWDDRDDESLVGLGSRELSVTLRSSTEASDQPLVSETVIPIDQQLNVNYDQEDSSLVLSGQTLPFLSFAQRLQIRTGSQNGEWDIISGRNWQGSLLHVDFSREELNIVERVMNKVLSVPQTIPFSSCRKRLQIILERQTEPKLLRLSHDLRMRLPVRTQSSIDAFLQDARTGKLRANPRIDRMGAVRQDKSHSSNLKASISSLIRQRELGLQSRRGWKTASKELSYQVKNSLFDTLGPLASYTGASHDVHTVAWSPDGEFFAAGTVCITDESSMQYNRSNNLLYGDISRTVIHELGVHYKRRQKTQSGLNSTHAMHVTQDDRLFTTVSSVAFSPNGEFMFSTGYDKMVYVWSITADGSQPYLEQAFEHKAEVDVMAVSRHGVLATGSKRLANPQLGDRNAPIKVISNIGRDIKAKSISFGSQKATERPDDKLLPTSLKFEPQTGDYLLAGFGANKRQDHLDLNGDICLWDIRTLAEIPIIASTRNVFDLAWNPIATSQPRFAVGCVAGANVNRGTRSTIRLYDVRDHQKFGVIMELECPALDMNDVTFCPYDENVIAAGCTDGRIYLWDLRYPDTLKYTLTHGASLQPLDEYCDRETTDTGVRYLEWGENATRLYTGSSDGVVKVWDVVRSPDDVFIRDLITADSGIMSGAFSRDYSRLVLGEVNGSVNVLEVSRSDCAWKNMDKFKYISYQGEDTEFHFNIHETEPTYSLPDSSFKVASDSITSGQMVTVPFGNFPFRQTVQGPKYAGPYDSGVDAPHLRELALEFQLSHMRTATTDLQCTLPNCLDNLVKVTNEDIGDSGKSADRIPDQLRKQWEIPGSDRIVVSGKSSCASCGRPARPLDFVDDIDTVILCERCSFACFRCGAHNEIHPETEKITCVGCKRQWDIGVLGYECSEEGRLRTTRIANIPSLKGYERDLFTDESNSWDDATFGDDMNALTDYYYSLAIDRPESPPL</sequence>
<accession>A0A9P9IA65</accession>
<dbReference type="GO" id="GO:0031929">
    <property type="term" value="P:TOR signaling"/>
    <property type="evidence" value="ECO:0007669"/>
    <property type="project" value="InterPro"/>
</dbReference>
<dbReference type="GO" id="GO:0031931">
    <property type="term" value="C:TORC1 complex"/>
    <property type="evidence" value="ECO:0007669"/>
    <property type="project" value="InterPro"/>
</dbReference>